<dbReference type="KEGG" id="dmm:dnm_021620"/>
<dbReference type="EMBL" id="CP061800">
    <property type="protein sequence ID" value="QTA86141.1"/>
    <property type="molecule type" value="Genomic_DNA"/>
</dbReference>
<evidence type="ECO:0000313" key="1">
    <source>
        <dbReference type="EMBL" id="QTA86141.1"/>
    </source>
</evidence>
<dbReference type="Proteomes" id="UP000663722">
    <property type="component" value="Chromosome"/>
</dbReference>
<organism evidence="1 2">
    <name type="scientific">Desulfonema magnum</name>
    <dbReference type="NCBI Taxonomy" id="45655"/>
    <lineage>
        <taxon>Bacteria</taxon>
        <taxon>Pseudomonadati</taxon>
        <taxon>Thermodesulfobacteriota</taxon>
        <taxon>Desulfobacteria</taxon>
        <taxon>Desulfobacterales</taxon>
        <taxon>Desulfococcaceae</taxon>
        <taxon>Desulfonema</taxon>
    </lineage>
</organism>
<gene>
    <name evidence="1" type="ORF">dnm_021620</name>
</gene>
<name>A0A975GLS1_9BACT</name>
<dbReference type="AlphaFoldDB" id="A0A975GLS1"/>
<accession>A0A975GLS1</accession>
<keyword evidence="2" id="KW-1185">Reference proteome</keyword>
<sequence>MGDNQTPWISSYKKGKYMNRITNIVGRENKICELAIRQLGDKCAVFEKRYDLSSDEFYDLWQRGKMEDETDFFEWKALIEGINEWKQTREELKKLAIA</sequence>
<proteinExistence type="predicted"/>
<evidence type="ECO:0000313" key="2">
    <source>
        <dbReference type="Proteomes" id="UP000663722"/>
    </source>
</evidence>
<protein>
    <submittedName>
        <fullName evidence="1">Uncharacterized protein</fullName>
    </submittedName>
</protein>
<reference evidence="1" key="1">
    <citation type="journal article" date="2021" name="Microb. Physiol.">
        <title>Proteogenomic Insights into the Physiology of Marine, Sulfate-Reducing, Filamentous Desulfonema limicola and Desulfonema magnum.</title>
        <authorList>
            <person name="Schnaars V."/>
            <person name="Wohlbrand L."/>
            <person name="Scheve S."/>
            <person name="Hinrichs C."/>
            <person name="Reinhardt R."/>
            <person name="Rabus R."/>
        </authorList>
    </citation>
    <scope>NUCLEOTIDE SEQUENCE</scope>
    <source>
        <strain evidence="1">4be13</strain>
    </source>
</reference>